<evidence type="ECO:0000313" key="8">
    <source>
        <dbReference type="EMBL" id="ADY01409.1"/>
    </source>
</evidence>
<keyword evidence="5 7" id="KW-1133">Transmembrane helix</keyword>
<evidence type="ECO:0000256" key="5">
    <source>
        <dbReference type="ARBA" id="ARBA00022989"/>
    </source>
</evidence>
<dbReference type="Proteomes" id="UP000007485">
    <property type="component" value="Chromosome"/>
</dbReference>
<evidence type="ECO:0000256" key="7">
    <source>
        <dbReference type="SAM" id="Phobius"/>
    </source>
</evidence>
<evidence type="ECO:0000256" key="6">
    <source>
        <dbReference type="ARBA" id="ARBA00023136"/>
    </source>
</evidence>
<dbReference type="OrthoDB" id="213326at2157"/>
<feature type="transmembrane region" description="Helical" evidence="7">
    <location>
        <begin position="193"/>
        <end position="213"/>
    </location>
</feature>
<feature type="transmembrane region" description="Helical" evidence="7">
    <location>
        <begin position="407"/>
        <end position="435"/>
    </location>
</feature>
<dbReference type="GO" id="GO:0015295">
    <property type="term" value="F:solute:proton symporter activity"/>
    <property type="evidence" value="ECO:0007669"/>
    <property type="project" value="TreeGrafter"/>
</dbReference>
<dbReference type="KEGG" id="vmo:VMUT_1204"/>
<keyword evidence="9" id="KW-1185">Reference proteome</keyword>
<dbReference type="Pfam" id="PF02652">
    <property type="entry name" value="Lactate_perm"/>
    <property type="match status" value="1"/>
</dbReference>
<organism evidence="8 9">
    <name type="scientific">Vulcanisaeta moutnovskia (strain 768-28)</name>
    <dbReference type="NCBI Taxonomy" id="985053"/>
    <lineage>
        <taxon>Archaea</taxon>
        <taxon>Thermoproteota</taxon>
        <taxon>Thermoprotei</taxon>
        <taxon>Thermoproteales</taxon>
        <taxon>Thermoproteaceae</taxon>
        <taxon>Vulcanisaeta</taxon>
    </lineage>
</organism>
<evidence type="ECO:0000256" key="1">
    <source>
        <dbReference type="ARBA" id="ARBA00004651"/>
    </source>
</evidence>
<feature type="transmembrane region" description="Helical" evidence="7">
    <location>
        <begin position="12"/>
        <end position="30"/>
    </location>
</feature>
<dbReference type="PANTHER" id="PTHR30003:SF0">
    <property type="entry name" value="GLYCOLATE PERMEASE GLCA-RELATED"/>
    <property type="match status" value="1"/>
</dbReference>
<feature type="transmembrane region" description="Helical" evidence="7">
    <location>
        <begin position="380"/>
        <end position="401"/>
    </location>
</feature>
<gene>
    <name evidence="8" type="ordered locus">VMUT_1204</name>
</gene>
<dbReference type="InterPro" id="IPR003804">
    <property type="entry name" value="Lactate_perm"/>
</dbReference>
<dbReference type="AlphaFoldDB" id="F0QYH6"/>
<reference evidence="8 9" key="1">
    <citation type="journal article" date="2011" name="J. Bacteriol.">
        <title>Complete genome sequence of 'Vulcanisaeta moutnovskia' strain 768-28, a novel member of the hyperthermophilic crenarchaeal genus vulcanisaeta.</title>
        <authorList>
            <person name="Gumerov V.M."/>
            <person name="Mardanov A.V."/>
            <person name="Beletsky A.V."/>
            <person name="Prokofeva M.I."/>
            <person name="Bonch-Osmolovskaya E.A."/>
            <person name="Ravin N.V."/>
            <person name="Skryabin K.G."/>
        </authorList>
    </citation>
    <scope>NUCLEOTIDE SEQUENCE [LARGE SCALE GENOMIC DNA]</scope>
    <source>
        <strain evidence="8 9">768-28</strain>
    </source>
</reference>
<sequence length="532" mass="57492">MFTQPLNPTGNIALTALAALIPIIVLLILLAGLRMSAWLATLIGSIVTILVAIPLWHSPPVETIEAWIIGALVGFWYITWITIWGVTIYNTLALTGKFDVFRDWVVANATSDARVQAILLAWSFGALMEGLVGFGYPWAIVSPLLVALGYDWIRAIQTSALANNAPVSFGALGTPVIALSLVTGIPLMAMSAAVGRVVALLAVFVPFILLIIVDGVRGLKDAWPVALIGGLGYITGQFPVSNYLGPYLPDIAGSLISFFILLAFLRVWRPRRIITFGSQSTNGSGQQRKFTTKDVVMAWLPFIILIIVVTLWTGPWSPLPHFIITTWSVKAYSTVLHKVVAVAFEVNPFVAGTSIFVSWLIIWAILGASPKVFVESLKRMWHQMWGAILTGFFVVGLAYVFNYSGMAYSLAYASSLVGLIFVIISPFLGFIGAALSGSNTASNTLFGALQAAVGKLLGLPAPLLPAANSVGSELGKPVAPQTVSVGVSTTPYVRKEGIIVRRNLPWAIMYVFYLIFIISLYAFVFPWAMPKI</sequence>
<keyword evidence="3" id="KW-1003">Cell membrane</keyword>
<feature type="transmembrane region" description="Helical" evidence="7">
    <location>
        <begin position="165"/>
        <end position="187"/>
    </location>
</feature>
<evidence type="ECO:0000256" key="3">
    <source>
        <dbReference type="ARBA" id="ARBA00022475"/>
    </source>
</evidence>
<feature type="transmembrane region" description="Helical" evidence="7">
    <location>
        <begin position="251"/>
        <end position="268"/>
    </location>
</feature>
<evidence type="ECO:0000313" key="9">
    <source>
        <dbReference type="Proteomes" id="UP000007485"/>
    </source>
</evidence>
<dbReference type="EMBL" id="CP002529">
    <property type="protein sequence ID" value="ADY01409.1"/>
    <property type="molecule type" value="Genomic_DNA"/>
</dbReference>
<dbReference type="HOGENOM" id="CLU_021628_0_0_2"/>
<protein>
    <submittedName>
        <fullName evidence="8">L-lactate permease</fullName>
    </submittedName>
</protein>
<feature type="transmembrane region" description="Helical" evidence="7">
    <location>
        <begin position="68"/>
        <end position="92"/>
    </location>
</feature>
<dbReference type="STRING" id="985053.VMUT_1204"/>
<feature type="transmembrane region" description="Helical" evidence="7">
    <location>
        <begin position="504"/>
        <end position="529"/>
    </location>
</feature>
<feature type="transmembrane region" description="Helical" evidence="7">
    <location>
        <begin position="37"/>
        <end position="56"/>
    </location>
</feature>
<feature type="transmembrane region" description="Helical" evidence="7">
    <location>
        <begin position="349"/>
        <end position="368"/>
    </location>
</feature>
<keyword evidence="2" id="KW-0813">Transport</keyword>
<dbReference type="PANTHER" id="PTHR30003">
    <property type="entry name" value="L-LACTATE PERMEASE"/>
    <property type="match status" value="1"/>
</dbReference>
<evidence type="ECO:0000256" key="4">
    <source>
        <dbReference type="ARBA" id="ARBA00022692"/>
    </source>
</evidence>
<keyword evidence="4 7" id="KW-0812">Transmembrane</keyword>
<dbReference type="NCBIfam" id="TIGR00795">
    <property type="entry name" value="lctP"/>
    <property type="match status" value="1"/>
</dbReference>
<dbReference type="GO" id="GO:0005886">
    <property type="term" value="C:plasma membrane"/>
    <property type="evidence" value="ECO:0007669"/>
    <property type="project" value="UniProtKB-SubCell"/>
</dbReference>
<keyword evidence="6 7" id="KW-0472">Membrane</keyword>
<dbReference type="GO" id="GO:0015129">
    <property type="term" value="F:lactate transmembrane transporter activity"/>
    <property type="evidence" value="ECO:0007669"/>
    <property type="project" value="InterPro"/>
</dbReference>
<name>F0QYH6_VULM7</name>
<comment type="subcellular location">
    <subcellularLocation>
        <location evidence="1">Cell membrane</location>
        <topology evidence="1">Multi-pass membrane protein</topology>
    </subcellularLocation>
</comment>
<dbReference type="eggNOG" id="arCOG04386">
    <property type="taxonomic scope" value="Archaea"/>
</dbReference>
<dbReference type="RefSeq" id="WP_013604571.1">
    <property type="nucleotide sequence ID" value="NC_015151.1"/>
</dbReference>
<accession>F0QYH6</accession>
<feature type="transmembrane region" description="Helical" evidence="7">
    <location>
        <begin position="295"/>
        <end position="313"/>
    </location>
</feature>
<dbReference type="GeneID" id="10288856"/>
<evidence type="ECO:0000256" key="2">
    <source>
        <dbReference type="ARBA" id="ARBA00022448"/>
    </source>
</evidence>
<proteinExistence type="predicted"/>